<dbReference type="AlphaFoldDB" id="A0A1D2N8G7"/>
<feature type="compositionally biased region" description="Basic and acidic residues" evidence="1">
    <location>
        <begin position="1"/>
        <end position="10"/>
    </location>
</feature>
<accession>A0A1D2N8G7</accession>
<dbReference type="Proteomes" id="UP000094527">
    <property type="component" value="Unassembled WGS sequence"/>
</dbReference>
<evidence type="ECO:0000313" key="2">
    <source>
        <dbReference type="EMBL" id="ODN01527.1"/>
    </source>
</evidence>
<sequence length="191" mass="21594">MKKTKYDKEATASFSPDENEDNASMYNASLEVIAKHFENLPLMGTQNGQPSFQRDVVLKCSGKQVYDDAFGNCKTLLVDLPRAFQNFEPSETMERALTKPDLLRVATQYGGPLRLLQQIVSEMKIRTTFISPRKKPSVTEICYFLRFKFPYKFEIDIPNRAVVSGVGATEYLAKNNAALEGLKLLKSLFYG</sequence>
<reference evidence="2 3" key="1">
    <citation type="journal article" date="2016" name="Genome Biol. Evol.">
        <title>Gene Family Evolution Reflects Adaptation to Soil Environmental Stressors in the Genome of the Collembolan Orchesella cincta.</title>
        <authorList>
            <person name="Faddeeva-Vakhrusheva A."/>
            <person name="Derks M.F."/>
            <person name="Anvar S.Y."/>
            <person name="Agamennone V."/>
            <person name="Suring W."/>
            <person name="Smit S."/>
            <person name="van Straalen N.M."/>
            <person name="Roelofs D."/>
        </authorList>
    </citation>
    <scope>NUCLEOTIDE SEQUENCE [LARGE SCALE GENOMIC DNA]</scope>
    <source>
        <tissue evidence="2">Mixed pool</tissue>
    </source>
</reference>
<gene>
    <name evidence="2" type="ORF">Ocin01_05167</name>
</gene>
<keyword evidence="3" id="KW-1185">Reference proteome</keyword>
<comment type="caution">
    <text evidence="2">The sequence shown here is derived from an EMBL/GenBank/DDBJ whole genome shotgun (WGS) entry which is preliminary data.</text>
</comment>
<protein>
    <submittedName>
        <fullName evidence="2">Uncharacterized protein</fullName>
    </submittedName>
</protein>
<name>A0A1D2N8G7_ORCCI</name>
<evidence type="ECO:0000313" key="3">
    <source>
        <dbReference type="Proteomes" id="UP000094527"/>
    </source>
</evidence>
<feature type="compositionally biased region" description="Polar residues" evidence="1">
    <location>
        <begin position="12"/>
        <end position="22"/>
    </location>
</feature>
<dbReference type="EMBL" id="LJIJ01000148">
    <property type="protein sequence ID" value="ODN01527.1"/>
    <property type="molecule type" value="Genomic_DNA"/>
</dbReference>
<dbReference type="STRING" id="48709.A0A1D2N8G7"/>
<evidence type="ECO:0000256" key="1">
    <source>
        <dbReference type="SAM" id="MobiDB-lite"/>
    </source>
</evidence>
<feature type="region of interest" description="Disordered" evidence="1">
    <location>
        <begin position="1"/>
        <end position="22"/>
    </location>
</feature>
<proteinExistence type="predicted"/>
<organism evidence="2 3">
    <name type="scientific">Orchesella cincta</name>
    <name type="common">Springtail</name>
    <name type="synonym">Podura cincta</name>
    <dbReference type="NCBI Taxonomy" id="48709"/>
    <lineage>
        <taxon>Eukaryota</taxon>
        <taxon>Metazoa</taxon>
        <taxon>Ecdysozoa</taxon>
        <taxon>Arthropoda</taxon>
        <taxon>Hexapoda</taxon>
        <taxon>Collembola</taxon>
        <taxon>Entomobryomorpha</taxon>
        <taxon>Entomobryoidea</taxon>
        <taxon>Orchesellidae</taxon>
        <taxon>Orchesellinae</taxon>
        <taxon>Orchesella</taxon>
    </lineage>
</organism>